<sequence length="445" mass="50285">METTLIRRGRLGLSQELIDVIVEFLSEDREALKQCCYTSHSFLSPARKHLFHCVRLNPIPEPSQKVPQNGSTSSIPQTSMCDRLYQLLLSSSHIPPLIKDLRIRNLEDEDSDIGWLQKENPLPEILPMLVNLQRIYLAGSMSESLLEISSLPQRVRDGLFTVFRSPKLTHIGFQCVQFSSFTELLQAIAHCSAAQNITFFAVDMDRDDLSDDEGALRDESRAALEKFPIHSLALFMEPDLSSRFCTWLLSPPSNLALSSLRKFSLVAELTHNLDVVDRVVQASPCLQEMNITIISGPGSARIGPMDISSLRIIHVGIDVDLEEPEQCDATLNWWCDCLTSSKSLSLTDFNIYILVEYEGLPDLRYTSAAWKRLDEVLSTASSSVNLNVQIKCLDDEDPLAPDNHTVAPEILKRLEDAFPKMHEKERLEVGQMRNSIFHHLGVYWH</sequence>
<dbReference type="Proteomes" id="UP000054988">
    <property type="component" value="Unassembled WGS sequence"/>
</dbReference>
<accession>A0A0W0FDW3</accession>
<dbReference type="AlphaFoldDB" id="A0A0W0FDW3"/>
<comment type="caution">
    <text evidence="1">The sequence shown here is derived from an EMBL/GenBank/DDBJ whole genome shotgun (WGS) entry which is preliminary data.</text>
</comment>
<dbReference type="EMBL" id="LATX01002068">
    <property type="protein sequence ID" value="KTB34507.1"/>
    <property type="molecule type" value="Genomic_DNA"/>
</dbReference>
<name>A0A0W0FDW3_MONRR</name>
<evidence type="ECO:0008006" key="3">
    <source>
        <dbReference type="Google" id="ProtNLM"/>
    </source>
</evidence>
<gene>
    <name evidence="1" type="ORF">WG66_12920</name>
</gene>
<proteinExistence type="predicted"/>
<evidence type="ECO:0000313" key="1">
    <source>
        <dbReference type="EMBL" id="KTB34507.1"/>
    </source>
</evidence>
<reference evidence="1 2" key="1">
    <citation type="submission" date="2015-12" db="EMBL/GenBank/DDBJ databases">
        <title>Draft genome sequence of Moniliophthora roreri, the causal agent of frosty pod rot of cacao.</title>
        <authorList>
            <person name="Aime M.C."/>
            <person name="Diaz-Valderrama J.R."/>
            <person name="Kijpornyongpan T."/>
            <person name="Phillips-Mora W."/>
        </authorList>
    </citation>
    <scope>NUCLEOTIDE SEQUENCE [LARGE SCALE GENOMIC DNA]</scope>
    <source>
        <strain evidence="1 2">MCA 2952</strain>
    </source>
</reference>
<evidence type="ECO:0000313" key="2">
    <source>
        <dbReference type="Proteomes" id="UP000054988"/>
    </source>
</evidence>
<protein>
    <recommendedName>
        <fullName evidence="3">F-box domain-containing protein</fullName>
    </recommendedName>
</protein>
<organism evidence="1 2">
    <name type="scientific">Moniliophthora roreri</name>
    <name type="common">Frosty pod rot fungus</name>
    <name type="synonym">Monilia roreri</name>
    <dbReference type="NCBI Taxonomy" id="221103"/>
    <lineage>
        <taxon>Eukaryota</taxon>
        <taxon>Fungi</taxon>
        <taxon>Dikarya</taxon>
        <taxon>Basidiomycota</taxon>
        <taxon>Agaricomycotina</taxon>
        <taxon>Agaricomycetes</taxon>
        <taxon>Agaricomycetidae</taxon>
        <taxon>Agaricales</taxon>
        <taxon>Marasmiineae</taxon>
        <taxon>Marasmiaceae</taxon>
        <taxon>Moniliophthora</taxon>
    </lineage>
</organism>